<proteinExistence type="predicted"/>
<organism evidence="3 4">
    <name type="scientific">Candidatus Jorgensenbacteria bacterium GW2011_GWB1_50_10</name>
    <dbReference type="NCBI Taxonomy" id="1618665"/>
    <lineage>
        <taxon>Bacteria</taxon>
        <taxon>Candidatus Joergenseniibacteriota</taxon>
    </lineage>
</organism>
<dbReference type="InterPro" id="IPR001937">
    <property type="entry name" value="GalP_UDPtransf1"/>
</dbReference>
<dbReference type="GO" id="GO:0008108">
    <property type="term" value="F:UDP-glucose:hexose-1-phosphate uridylyltransferase activity"/>
    <property type="evidence" value="ECO:0007669"/>
    <property type="project" value="InterPro"/>
</dbReference>
<dbReference type="PIRSF" id="PIRSF000808">
    <property type="entry name" value="GalT"/>
    <property type="match status" value="1"/>
</dbReference>
<dbReference type="STRING" id="1618665.UY55_C0003G0082"/>
<dbReference type="PANTHER" id="PTHR42763:SF2">
    <property type="entry name" value="ADP-GLUCOSE PHOSPHORYLASE"/>
    <property type="match status" value="1"/>
</dbReference>
<feature type="domain" description="DUF4921" evidence="2">
    <location>
        <begin position="141"/>
        <end position="324"/>
    </location>
</feature>
<sequence>MSNNYSELRQDLVSGDWILVAPKRGAKPHTFLRKKARSPAPLKNCPFENILKTHKPIFVYNGGGKNDSWEVVIVENKYPAVVHKNVCAKSFRHGIYSLVGGVGHHNLIVTRDHNRNFAALTSLEANQVFQVFRDRYLMLLNDSCLAYILIFHNWGPDAGATIYHPHYQLIAVPVVPPDVRHSLTGSSNYFKKYKHCVHCDMIKAEKKEGKRIVYENRGAVIIAPFVSREPFELRIFPKKHSPYFENILDTELEDVVSALQLALKRIEKKLGNSDYNFFIHTAPVKEKEKYRHYHWHIEVIPKTNISAGFELGTGIEINVVDPDAAARILRTR</sequence>
<evidence type="ECO:0000313" key="3">
    <source>
        <dbReference type="EMBL" id="KKW14865.1"/>
    </source>
</evidence>
<reference evidence="3 4" key="1">
    <citation type="journal article" date="2015" name="Nature">
        <title>rRNA introns, odd ribosomes, and small enigmatic genomes across a large radiation of phyla.</title>
        <authorList>
            <person name="Brown C.T."/>
            <person name="Hug L.A."/>
            <person name="Thomas B.C."/>
            <person name="Sharon I."/>
            <person name="Castelle C.J."/>
            <person name="Singh A."/>
            <person name="Wilkins M.J."/>
            <person name="Williams K.H."/>
            <person name="Banfield J.F."/>
        </authorList>
    </citation>
    <scope>NUCLEOTIDE SEQUENCE [LARGE SCALE GENOMIC DNA]</scope>
</reference>
<dbReference type="Pfam" id="PF16268">
    <property type="entry name" value="DUF4921"/>
    <property type="match status" value="1"/>
</dbReference>
<dbReference type="SUPFAM" id="SSF54197">
    <property type="entry name" value="HIT-like"/>
    <property type="match status" value="2"/>
</dbReference>
<evidence type="ECO:0000259" key="2">
    <source>
        <dbReference type="Pfam" id="PF16268"/>
    </source>
</evidence>
<dbReference type="PANTHER" id="PTHR42763">
    <property type="entry name" value="ADP-GLUCOSE PHOSPHORYLASE"/>
    <property type="match status" value="1"/>
</dbReference>
<dbReference type="AlphaFoldDB" id="A0A0G1W8A6"/>
<accession>A0A0G1W8A6</accession>
<protein>
    <submittedName>
        <fullName evidence="3">Galactose-1-phosphate uridylyltransferase</fullName>
    </submittedName>
</protein>
<dbReference type="InterPro" id="IPR036265">
    <property type="entry name" value="HIT-like_sf"/>
</dbReference>
<evidence type="ECO:0000313" key="4">
    <source>
        <dbReference type="Proteomes" id="UP000034224"/>
    </source>
</evidence>
<dbReference type="Gene3D" id="3.30.428.10">
    <property type="entry name" value="HIT-like"/>
    <property type="match status" value="2"/>
</dbReference>
<gene>
    <name evidence="3" type="ORF">UY55_C0003G0082</name>
</gene>
<comment type="caution">
    <text evidence="3">The sequence shown here is derived from an EMBL/GenBank/DDBJ whole genome shotgun (WGS) entry which is preliminary data.</text>
</comment>
<dbReference type="EMBL" id="LCQK01000003">
    <property type="protein sequence ID" value="KKW14865.1"/>
    <property type="molecule type" value="Genomic_DNA"/>
</dbReference>
<evidence type="ECO:0000256" key="1">
    <source>
        <dbReference type="PIRSR" id="PIRSR000808-1"/>
    </source>
</evidence>
<dbReference type="InterPro" id="IPR053177">
    <property type="entry name" value="ADP-glucose_phosphorylase"/>
</dbReference>
<name>A0A0G1W8A6_9BACT</name>
<dbReference type="InterPro" id="IPR032576">
    <property type="entry name" value="DUF4921"/>
</dbReference>
<feature type="active site" description="Tele-UMP-histidine intermediate" evidence="1">
    <location>
        <position position="166"/>
    </location>
</feature>
<keyword evidence="3" id="KW-0808">Transferase</keyword>
<dbReference type="GO" id="GO:0006012">
    <property type="term" value="P:galactose metabolic process"/>
    <property type="evidence" value="ECO:0007669"/>
    <property type="project" value="InterPro"/>
</dbReference>
<keyword evidence="3" id="KW-0548">Nucleotidyltransferase</keyword>
<dbReference type="Proteomes" id="UP000034224">
    <property type="component" value="Unassembled WGS sequence"/>
</dbReference>
<dbReference type="GO" id="GO:0008270">
    <property type="term" value="F:zinc ion binding"/>
    <property type="evidence" value="ECO:0007669"/>
    <property type="project" value="InterPro"/>
</dbReference>